<organism evidence="2">
    <name type="scientific">freshwater metagenome</name>
    <dbReference type="NCBI Taxonomy" id="449393"/>
    <lineage>
        <taxon>unclassified sequences</taxon>
        <taxon>metagenomes</taxon>
        <taxon>ecological metagenomes</taxon>
    </lineage>
</organism>
<reference evidence="2" key="1">
    <citation type="submission" date="2020-05" db="EMBL/GenBank/DDBJ databases">
        <authorList>
            <person name="Chiriac C."/>
            <person name="Salcher M."/>
            <person name="Ghai R."/>
            <person name="Kavagutti S V."/>
        </authorList>
    </citation>
    <scope>NUCLEOTIDE SEQUENCE</scope>
</reference>
<keyword evidence="1" id="KW-0812">Transmembrane</keyword>
<dbReference type="EMBL" id="CAEZTV010000001">
    <property type="protein sequence ID" value="CAB4572044.1"/>
    <property type="molecule type" value="Genomic_DNA"/>
</dbReference>
<protein>
    <submittedName>
        <fullName evidence="2">Unannotated protein</fullName>
    </submittedName>
</protein>
<feature type="transmembrane region" description="Helical" evidence="1">
    <location>
        <begin position="65"/>
        <end position="84"/>
    </location>
</feature>
<feature type="transmembrane region" description="Helical" evidence="1">
    <location>
        <begin position="28"/>
        <end position="53"/>
    </location>
</feature>
<dbReference type="AlphaFoldDB" id="A0A6J6E9R2"/>
<sequence>MYGIYYFVLLLLLNILTRASIGFGDVKLALILGLAMNSIIQLVISIDVAWILGGVWALISKRKSIPFAPAMILGAVIGQISISLR</sequence>
<accession>A0A6J6E9R2</accession>
<proteinExistence type="predicted"/>
<gene>
    <name evidence="2" type="ORF">UFOPK1747_00021</name>
</gene>
<keyword evidence="1" id="KW-0472">Membrane</keyword>
<evidence type="ECO:0000313" key="2">
    <source>
        <dbReference type="EMBL" id="CAB4572044.1"/>
    </source>
</evidence>
<keyword evidence="1" id="KW-1133">Transmembrane helix</keyword>
<evidence type="ECO:0000256" key="1">
    <source>
        <dbReference type="SAM" id="Phobius"/>
    </source>
</evidence>
<name>A0A6J6E9R2_9ZZZZ</name>